<name>A0A7J6R1X5_PEROL</name>
<dbReference type="Proteomes" id="UP000553632">
    <property type="component" value="Unassembled WGS sequence"/>
</dbReference>
<evidence type="ECO:0000313" key="2">
    <source>
        <dbReference type="Proteomes" id="UP000553632"/>
    </source>
</evidence>
<sequence length="111" mass="11753">SRAGVDDPAVVASQAGVGVPVIVERVLMIRRAGVDDPAVVASQAGVDDPAIVASQASKVSAVYHGPEAKVFMAPLEIFPLVLHELSKRCSSKVSDVLELVTDQWSVLDYER</sequence>
<dbReference type="EMBL" id="JABANO010028711">
    <property type="protein sequence ID" value="KAF4714725.1"/>
    <property type="molecule type" value="Genomic_DNA"/>
</dbReference>
<feature type="non-terminal residue" evidence="1">
    <location>
        <position position="111"/>
    </location>
</feature>
<gene>
    <name evidence="1" type="ORF">FOZ63_016111</name>
</gene>
<accession>A0A7J6R1X5</accession>
<organism evidence="1 2">
    <name type="scientific">Perkinsus olseni</name>
    <name type="common">Perkinsus atlanticus</name>
    <dbReference type="NCBI Taxonomy" id="32597"/>
    <lineage>
        <taxon>Eukaryota</taxon>
        <taxon>Sar</taxon>
        <taxon>Alveolata</taxon>
        <taxon>Perkinsozoa</taxon>
        <taxon>Perkinsea</taxon>
        <taxon>Perkinsida</taxon>
        <taxon>Perkinsidae</taxon>
        <taxon>Perkinsus</taxon>
    </lineage>
</organism>
<proteinExistence type="predicted"/>
<protein>
    <submittedName>
        <fullName evidence="1">Uncharacterized protein</fullName>
    </submittedName>
</protein>
<keyword evidence="2" id="KW-1185">Reference proteome</keyword>
<dbReference type="AlphaFoldDB" id="A0A7J6R1X5"/>
<reference evidence="1 2" key="1">
    <citation type="submission" date="2020-04" db="EMBL/GenBank/DDBJ databases">
        <title>Perkinsus olseni comparative genomics.</title>
        <authorList>
            <person name="Bogema D.R."/>
        </authorList>
    </citation>
    <scope>NUCLEOTIDE SEQUENCE [LARGE SCALE GENOMIC DNA]</scope>
    <source>
        <strain evidence="1 2">ATCC PRA-207</strain>
    </source>
</reference>
<comment type="caution">
    <text evidence="1">The sequence shown here is derived from an EMBL/GenBank/DDBJ whole genome shotgun (WGS) entry which is preliminary data.</text>
</comment>
<evidence type="ECO:0000313" key="1">
    <source>
        <dbReference type="EMBL" id="KAF4714725.1"/>
    </source>
</evidence>